<evidence type="ECO:0000313" key="1">
    <source>
        <dbReference type="EMBL" id="KRY73908.1"/>
    </source>
</evidence>
<dbReference type="AlphaFoldDB" id="A0A0V1EJG9"/>
<gene>
    <name evidence="1" type="ORF">T4A_9773</name>
</gene>
<organism evidence="1 2">
    <name type="scientific">Trichinella pseudospiralis</name>
    <name type="common">Parasitic roundworm</name>
    <dbReference type="NCBI Taxonomy" id="6337"/>
    <lineage>
        <taxon>Eukaryota</taxon>
        <taxon>Metazoa</taxon>
        <taxon>Ecdysozoa</taxon>
        <taxon>Nematoda</taxon>
        <taxon>Enoplea</taxon>
        <taxon>Dorylaimia</taxon>
        <taxon>Trichinellida</taxon>
        <taxon>Trichinellidae</taxon>
        <taxon>Trichinella</taxon>
    </lineage>
</organism>
<comment type="caution">
    <text evidence="1">The sequence shown here is derived from an EMBL/GenBank/DDBJ whole genome shotgun (WGS) entry which is preliminary data.</text>
</comment>
<dbReference type="EMBL" id="JYDR01000030">
    <property type="protein sequence ID" value="KRY73908.1"/>
    <property type="molecule type" value="Genomic_DNA"/>
</dbReference>
<evidence type="ECO:0000313" key="2">
    <source>
        <dbReference type="Proteomes" id="UP000054632"/>
    </source>
</evidence>
<name>A0A0V1EJG9_TRIPS</name>
<proteinExistence type="predicted"/>
<dbReference type="Proteomes" id="UP000054632">
    <property type="component" value="Unassembled WGS sequence"/>
</dbReference>
<accession>A0A0V1EJG9</accession>
<sequence length="140" mass="15698">MSSSEPSHNKVRQVLLLNRGEVPLRKCRIVDLQVLGLLYLPFPTASPPMDKVHQAVPGSSNTSERTDLIIKPRAVWSLAERATPSREKNNTILPNGARLRGIFGSMIKTTSPICGLSCNFCHFPRDESVTRYSCFQRVYK</sequence>
<protein>
    <submittedName>
        <fullName evidence="1">Uncharacterized protein</fullName>
    </submittedName>
</protein>
<reference evidence="1 2" key="1">
    <citation type="submission" date="2015-01" db="EMBL/GenBank/DDBJ databases">
        <title>Evolution of Trichinella species and genotypes.</title>
        <authorList>
            <person name="Korhonen P.K."/>
            <person name="Edoardo P."/>
            <person name="Giuseppe L.R."/>
            <person name="Gasser R.B."/>
        </authorList>
    </citation>
    <scope>NUCLEOTIDE SEQUENCE [LARGE SCALE GENOMIC DNA]</scope>
    <source>
        <strain evidence="1">ISS13</strain>
    </source>
</reference>